<proteinExistence type="predicted"/>
<dbReference type="AlphaFoldDB" id="A0A1I3ZLU0"/>
<dbReference type="InterPro" id="IPR018060">
    <property type="entry name" value="HTH_AraC"/>
</dbReference>
<dbReference type="Pfam" id="PF06445">
    <property type="entry name" value="GyrI-like"/>
    <property type="match status" value="1"/>
</dbReference>
<dbReference type="PANTHER" id="PTHR47504:SF5">
    <property type="entry name" value="RIGHT ORIGIN-BINDING PROTEIN"/>
    <property type="match status" value="1"/>
</dbReference>
<dbReference type="InterPro" id="IPR018062">
    <property type="entry name" value="HTH_AraC-typ_CS"/>
</dbReference>
<dbReference type="GO" id="GO:0003700">
    <property type="term" value="F:DNA-binding transcription factor activity"/>
    <property type="evidence" value="ECO:0007669"/>
    <property type="project" value="InterPro"/>
</dbReference>
<dbReference type="PROSITE" id="PS00041">
    <property type="entry name" value="HTH_ARAC_FAMILY_1"/>
    <property type="match status" value="1"/>
</dbReference>
<dbReference type="InterPro" id="IPR029442">
    <property type="entry name" value="GyrI-like"/>
</dbReference>
<dbReference type="SMART" id="SM00342">
    <property type="entry name" value="HTH_ARAC"/>
    <property type="match status" value="1"/>
</dbReference>
<organism evidence="5 6">
    <name type="scientific">Neomesorhizobium albiziae</name>
    <dbReference type="NCBI Taxonomy" id="335020"/>
    <lineage>
        <taxon>Bacteria</taxon>
        <taxon>Pseudomonadati</taxon>
        <taxon>Pseudomonadota</taxon>
        <taxon>Alphaproteobacteria</taxon>
        <taxon>Hyphomicrobiales</taxon>
        <taxon>Phyllobacteriaceae</taxon>
        <taxon>Neomesorhizobium</taxon>
    </lineage>
</organism>
<dbReference type="InterPro" id="IPR009057">
    <property type="entry name" value="Homeodomain-like_sf"/>
</dbReference>
<dbReference type="PROSITE" id="PS01124">
    <property type="entry name" value="HTH_ARAC_FAMILY_2"/>
    <property type="match status" value="1"/>
</dbReference>
<protein>
    <submittedName>
        <fullName evidence="5">AraC family transcriptional regulator</fullName>
    </submittedName>
</protein>
<dbReference type="InterPro" id="IPR020449">
    <property type="entry name" value="Tscrpt_reg_AraC-type_HTH"/>
</dbReference>
<keyword evidence="6" id="KW-1185">Reference proteome</keyword>
<feature type="domain" description="HTH araC/xylS-type" evidence="4">
    <location>
        <begin position="5"/>
        <end position="103"/>
    </location>
</feature>
<evidence type="ECO:0000259" key="4">
    <source>
        <dbReference type="PROSITE" id="PS01124"/>
    </source>
</evidence>
<evidence type="ECO:0000256" key="3">
    <source>
        <dbReference type="ARBA" id="ARBA00023163"/>
    </source>
</evidence>
<keyword evidence="1" id="KW-0805">Transcription regulation</keyword>
<dbReference type="GO" id="GO:0043565">
    <property type="term" value="F:sequence-specific DNA binding"/>
    <property type="evidence" value="ECO:0007669"/>
    <property type="project" value="InterPro"/>
</dbReference>
<dbReference type="Gene3D" id="1.10.10.60">
    <property type="entry name" value="Homeodomain-like"/>
    <property type="match status" value="2"/>
</dbReference>
<dbReference type="InterPro" id="IPR050959">
    <property type="entry name" value="MarA-like"/>
</dbReference>
<gene>
    <name evidence="5" type="ORF">SAMN04488498_106175</name>
</gene>
<dbReference type="SUPFAM" id="SSF55136">
    <property type="entry name" value="Probable bacterial effector-binding domain"/>
    <property type="match status" value="1"/>
</dbReference>
<dbReference type="InterPro" id="IPR010499">
    <property type="entry name" value="AraC_E-bd"/>
</dbReference>
<dbReference type="OrthoDB" id="282744at2"/>
<accession>A0A1I3ZLU0</accession>
<dbReference type="SUPFAM" id="SSF46689">
    <property type="entry name" value="Homeodomain-like"/>
    <property type="match status" value="2"/>
</dbReference>
<dbReference type="SMART" id="SM00871">
    <property type="entry name" value="AraC_E_bind"/>
    <property type="match status" value="1"/>
</dbReference>
<dbReference type="PRINTS" id="PR00032">
    <property type="entry name" value="HTHARAC"/>
</dbReference>
<evidence type="ECO:0000256" key="2">
    <source>
        <dbReference type="ARBA" id="ARBA00023125"/>
    </source>
</evidence>
<evidence type="ECO:0000256" key="1">
    <source>
        <dbReference type="ARBA" id="ARBA00023015"/>
    </source>
</evidence>
<name>A0A1I3ZLU0_9HYPH</name>
<keyword evidence="3" id="KW-0804">Transcription</keyword>
<evidence type="ECO:0000313" key="5">
    <source>
        <dbReference type="EMBL" id="SFK44596.1"/>
    </source>
</evidence>
<evidence type="ECO:0000313" key="6">
    <source>
        <dbReference type="Proteomes" id="UP000323300"/>
    </source>
</evidence>
<dbReference type="PANTHER" id="PTHR47504">
    <property type="entry name" value="RIGHT ORIGIN-BINDING PROTEIN"/>
    <property type="match status" value="1"/>
</dbReference>
<dbReference type="EMBL" id="FOSL01000006">
    <property type="protein sequence ID" value="SFK44596.1"/>
    <property type="molecule type" value="Genomic_DNA"/>
</dbReference>
<dbReference type="Pfam" id="PF12833">
    <property type="entry name" value="HTH_18"/>
    <property type="match status" value="1"/>
</dbReference>
<sequence length="277" mass="31050">MDPVERAIWFVEQGFGKEISLEDIAAVAGVSRFHMARAFGTATGHSVMRYVRGRRLSEAARALAAGAPDILAVALDAGYGSHEAFTRAFRDQFGMTPEQLRTQGSLDPIEFMEPIRMDKSMTIDLEEPLFEDGRPLLIAGIGMRYTCETNQGIPAQWQRFAPHIGNIPQQVGWVSYGLCCNYDNDDSFEYVTGVEVANFGDVPEGFSSIRVPAQKYAVFNHREHISAMRRTVSTIWNRWLPQSGYTVADAPNFERYDDRFDPQTGTGLVEIWVPLKT</sequence>
<reference evidence="5 6" key="1">
    <citation type="submission" date="2016-10" db="EMBL/GenBank/DDBJ databases">
        <authorList>
            <person name="Varghese N."/>
            <person name="Submissions S."/>
        </authorList>
    </citation>
    <scope>NUCLEOTIDE SEQUENCE [LARGE SCALE GENOMIC DNA]</scope>
    <source>
        <strain evidence="5 6">DSM 21822</strain>
    </source>
</reference>
<keyword evidence="2" id="KW-0238">DNA-binding</keyword>
<dbReference type="RefSeq" id="WP_149760530.1">
    <property type="nucleotide sequence ID" value="NZ_BSPE01000031.1"/>
</dbReference>
<dbReference type="InterPro" id="IPR011256">
    <property type="entry name" value="Reg_factor_effector_dom_sf"/>
</dbReference>
<dbReference type="Proteomes" id="UP000323300">
    <property type="component" value="Unassembled WGS sequence"/>
</dbReference>
<dbReference type="Gene3D" id="3.20.80.10">
    <property type="entry name" value="Regulatory factor, effector binding domain"/>
    <property type="match status" value="1"/>
</dbReference>